<reference evidence="2 3" key="1">
    <citation type="journal article" date="2024" name="Science">
        <title>Giant polyketide synthase enzymes in the biosynthesis of giant marine polyether toxins.</title>
        <authorList>
            <person name="Fallon T.R."/>
            <person name="Shende V.V."/>
            <person name="Wierzbicki I.H."/>
            <person name="Pendleton A.L."/>
            <person name="Watervoot N.F."/>
            <person name="Auber R.P."/>
            <person name="Gonzalez D.J."/>
            <person name="Wisecaver J.H."/>
            <person name="Moore B.S."/>
        </authorList>
    </citation>
    <scope>NUCLEOTIDE SEQUENCE [LARGE SCALE GENOMIC DNA]</scope>
    <source>
        <strain evidence="2 3">12B1</strain>
    </source>
</reference>
<evidence type="ECO:0000313" key="3">
    <source>
        <dbReference type="Proteomes" id="UP001515480"/>
    </source>
</evidence>
<dbReference type="Proteomes" id="UP001515480">
    <property type="component" value="Unassembled WGS sequence"/>
</dbReference>
<organism evidence="2 3">
    <name type="scientific">Prymnesium parvum</name>
    <name type="common">Toxic golden alga</name>
    <dbReference type="NCBI Taxonomy" id="97485"/>
    <lineage>
        <taxon>Eukaryota</taxon>
        <taxon>Haptista</taxon>
        <taxon>Haptophyta</taxon>
        <taxon>Prymnesiophyceae</taxon>
        <taxon>Prymnesiales</taxon>
        <taxon>Prymnesiaceae</taxon>
        <taxon>Prymnesium</taxon>
    </lineage>
</organism>
<name>A0AB34JLY9_PRYPA</name>
<dbReference type="SUPFAM" id="SSF55729">
    <property type="entry name" value="Acyl-CoA N-acyltransferases (Nat)"/>
    <property type="match status" value="1"/>
</dbReference>
<feature type="signal peptide" evidence="1">
    <location>
        <begin position="1"/>
        <end position="16"/>
    </location>
</feature>
<protein>
    <recommendedName>
        <fullName evidence="4">GNAT family N-acetyltransferase</fullName>
    </recommendedName>
</protein>
<dbReference type="PANTHER" id="PTHR47017">
    <property type="entry name" value="ACYL-COA"/>
    <property type="match status" value="1"/>
</dbReference>
<evidence type="ECO:0000256" key="1">
    <source>
        <dbReference type="SAM" id="SignalP"/>
    </source>
</evidence>
<accession>A0AB34JLY9</accession>
<dbReference type="EMBL" id="JBGBPQ010000006">
    <property type="protein sequence ID" value="KAL1522959.1"/>
    <property type="molecule type" value="Genomic_DNA"/>
</dbReference>
<sequence length="474" mass="54282">MRRALVLIHIFAAAHAWHIACRRTHTPRMDTSEDLLHTLHSARPLAFSVSLLSSIRDVRKCEWDALAVQDESPFAEWDWLYSLESSGCACAETGWTPYHIVVRQDETHRMVAVLPMYLKSHSMGEFTADAPWADAAQQRGIRYYPKLLCAIPFTPVQGARVLLSHELPAGVRAQLLLLVAKYLRTLAQQNGISSVHLNFCTDEEVAAFTQAGFLHQQSVQYRWMNEDDSSEAEAEYSVGTSGKRPYADFNAFLAGFRSKRRTQILRERRIVAESGVKMRVLTGEQVRPELMSLIFHIYKRTVDRNVWGRQYLNEQFFTMLGQRFQHRMHVVLAMRSGEIVAATCNILKDGVLYGRYWGSLQDSRFLHFEACYYTPLENVVKQGWKRFEPGAGTPQSRLWRGFKAVNTHSVHYFCDNELQNTISARLQAHRQRLQGKIEPPVGRSLHGRQTVLRSSSVLAHGKRGPVLPRWDEQS</sequence>
<dbReference type="InterPro" id="IPR007434">
    <property type="entry name" value="FemAB-like"/>
</dbReference>
<keyword evidence="3" id="KW-1185">Reference proteome</keyword>
<gene>
    <name evidence="2" type="ORF">AB1Y20_017923</name>
</gene>
<dbReference type="InterPro" id="IPR016181">
    <property type="entry name" value="Acyl_CoA_acyltransferase"/>
</dbReference>
<proteinExistence type="predicted"/>
<evidence type="ECO:0008006" key="4">
    <source>
        <dbReference type="Google" id="ProtNLM"/>
    </source>
</evidence>
<dbReference type="PANTHER" id="PTHR47017:SF1">
    <property type="entry name" value="ACYL-COA"/>
    <property type="match status" value="1"/>
</dbReference>
<comment type="caution">
    <text evidence="2">The sequence shown here is derived from an EMBL/GenBank/DDBJ whole genome shotgun (WGS) entry which is preliminary data.</text>
</comment>
<dbReference type="Pfam" id="PF04339">
    <property type="entry name" value="FemAB_like"/>
    <property type="match status" value="1"/>
</dbReference>
<dbReference type="AlphaFoldDB" id="A0AB34JLY9"/>
<feature type="chain" id="PRO_5044220122" description="GNAT family N-acetyltransferase" evidence="1">
    <location>
        <begin position="17"/>
        <end position="474"/>
    </location>
</feature>
<evidence type="ECO:0000313" key="2">
    <source>
        <dbReference type="EMBL" id="KAL1522959.1"/>
    </source>
</evidence>
<dbReference type="Gene3D" id="3.40.630.30">
    <property type="match status" value="1"/>
</dbReference>
<keyword evidence="1" id="KW-0732">Signal</keyword>